<evidence type="ECO:0000313" key="4">
    <source>
        <dbReference type="Proteomes" id="UP000184206"/>
    </source>
</evidence>
<dbReference type="AlphaFoldDB" id="A0A1M7H7H7"/>
<feature type="compositionally biased region" description="Basic and acidic residues" evidence="1">
    <location>
        <begin position="163"/>
        <end position="174"/>
    </location>
</feature>
<sequence length="183" mass="21281">MIRKIWKGESVINTIIKVLSVALVITVIGAVIFIGFLSTSDETNREIAESFEEDVQSPSPEIREEIYDMMHRMSHQKVRAEDKWGHLKITEDRIEEVISLLEQYNVADRTFYHEAMLDWRDGDFSNAVEVHNRIAQPDNGTVQGQAYGLLSKQEEADYIERHFEETDDIPREEDPGYQDRTTY</sequence>
<evidence type="ECO:0000313" key="3">
    <source>
        <dbReference type="EMBL" id="SHM24564.1"/>
    </source>
</evidence>
<proteinExistence type="predicted"/>
<dbReference type="Pfam" id="PF19754">
    <property type="entry name" value="DUF6241"/>
    <property type="match status" value="1"/>
</dbReference>
<dbReference type="STRING" id="1123231.SAMN02745189_01817"/>
<keyword evidence="2" id="KW-0812">Transmembrane</keyword>
<protein>
    <submittedName>
        <fullName evidence="3">Uncharacterized protein</fullName>
    </submittedName>
</protein>
<accession>A0A1M7H7H7</accession>
<dbReference type="Proteomes" id="UP000184206">
    <property type="component" value="Unassembled WGS sequence"/>
</dbReference>
<keyword evidence="2" id="KW-1133">Transmembrane helix</keyword>
<dbReference type="InterPro" id="IPR046208">
    <property type="entry name" value="DUF6241"/>
</dbReference>
<keyword evidence="2" id="KW-0472">Membrane</keyword>
<evidence type="ECO:0000256" key="1">
    <source>
        <dbReference type="SAM" id="MobiDB-lite"/>
    </source>
</evidence>
<gene>
    <name evidence="3" type="ORF">SAMN02745189_01817</name>
</gene>
<feature type="region of interest" description="Disordered" evidence="1">
    <location>
        <begin position="163"/>
        <end position="183"/>
    </location>
</feature>
<reference evidence="3 4" key="1">
    <citation type="submission" date="2016-11" db="EMBL/GenBank/DDBJ databases">
        <authorList>
            <person name="Jaros S."/>
            <person name="Januszkiewicz K."/>
            <person name="Wedrychowicz H."/>
        </authorList>
    </citation>
    <scope>NUCLEOTIDE SEQUENCE [LARGE SCALE GENOMIC DNA]</scope>
    <source>
        <strain evidence="3 4">DSM 16010</strain>
    </source>
</reference>
<evidence type="ECO:0000256" key="2">
    <source>
        <dbReference type="SAM" id="Phobius"/>
    </source>
</evidence>
<dbReference type="EMBL" id="FRCF01000007">
    <property type="protein sequence ID" value="SHM24564.1"/>
    <property type="molecule type" value="Genomic_DNA"/>
</dbReference>
<keyword evidence="4" id="KW-1185">Reference proteome</keyword>
<name>A0A1M7H7H7_9BACL</name>
<organism evidence="3 4">
    <name type="scientific">Lacicoccus alkaliphilus DSM 16010</name>
    <dbReference type="NCBI Taxonomy" id="1123231"/>
    <lineage>
        <taxon>Bacteria</taxon>
        <taxon>Bacillati</taxon>
        <taxon>Bacillota</taxon>
        <taxon>Bacilli</taxon>
        <taxon>Bacillales</taxon>
        <taxon>Salinicoccaceae</taxon>
        <taxon>Lacicoccus</taxon>
    </lineage>
</organism>
<feature type="transmembrane region" description="Helical" evidence="2">
    <location>
        <begin position="12"/>
        <end position="37"/>
    </location>
</feature>